<comment type="similarity">
    <text evidence="2">Belongs to the CorA metal ion transporter (MIT) (TC 1.A.35) family.</text>
</comment>
<dbReference type="Pfam" id="PF01544">
    <property type="entry name" value="CorA"/>
    <property type="match status" value="1"/>
</dbReference>
<dbReference type="Gene3D" id="1.20.58.340">
    <property type="entry name" value="Magnesium transport protein CorA, transmembrane region"/>
    <property type="match status" value="2"/>
</dbReference>
<proteinExistence type="inferred from homology"/>
<evidence type="ECO:0000256" key="12">
    <source>
        <dbReference type="SAM" id="Phobius"/>
    </source>
</evidence>
<dbReference type="OrthoDB" id="9803416at2"/>
<keyword evidence="14" id="KW-1185">Reference proteome</keyword>
<name>A0A1L8MNA2_9STRE</name>
<evidence type="ECO:0000256" key="3">
    <source>
        <dbReference type="ARBA" id="ARBA00022448"/>
    </source>
</evidence>
<dbReference type="InterPro" id="IPR045861">
    <property type="entry name" value="CorA_cytoplasmic_dom"/>
</dbReference>
<keyword evidence="4" id="KW-1003">Cell membrane</keyword>
<keyword evidence="9 12" id="KW-0472">Membrane</keyword>
<comment type="function">
    <text evidence="11">Mediates influx of magnesium ions. Alternates between open and closed states. Activated by low cytoplasmic Mg(2+) levels. Inactive when cytoplasmic Mg(2+) levels are high.</text>
</comment>
<dbReference type="PANTHER" id="PTHR46494">
    <property type="entry name" value="CORA FAMILY METAL ION TRANSPORTER (EUROFUNG)"/>
    <property type="match status" value="1"/>
</dbReference>
<evidence type="ECO:0000256" key="2">
    <source>
        <dbReference type="ARBA" id="ARBA00009765"/>
    </source>
</evidence>
<dbReference type="InterPro" id="IPR045863">
    <property type="entry name" value="CorA_TM1_TM2"/>
</dbReference>
<keyword evidence="8" id="KW-0406">Ion transport</keyword>
<evidence type="ECO:0000256" key="1">
    <source>
        <dbReference type="ARBA" id="ARBA00004651"/>
    </source>
</evidence>
<evidence type="ECO:0000313" key="14">
    <source>
        <dbReference type="Proteomes" id="UP000182015"/>
    </source>
</evidence>
<dbReference type="SUPFAM" id="SSF143865">
    <property type="entry name" value="CorA soluble domain-like"/>
    <property type="match status" value="1"/>
</dbReference>
<keyword evidence="6" id="KW-0460">Magnesium</keyword>
<dbReference type="GO" id="GO:0000287">
    <property type="term" value="F:magnesium ion binding"/>
    <property type="evidence" value="ECO:0007669"/>
    <property type="project" value="TreeGrafter"/>
</dbReference>
<evidence type="ECO:0000256" key="7">
    <source>
        <dbReference type="ARBA" id="ARBA00022989"/>
    </source>
</evidence>
<evidence type="ECO:0000313" key="13">
    <source>
        <dbReference type="EMBL" id="OJF72221.1"/>
    </source>
</evidence>
<feature type="transmembrane region" description="Helical" evidence="12">
    <location>
        <begin position="245"/>
        <end position="267"/>
    </location>
</feature>
<dbReference type="CDD" id="cd12826">
    <property type="entry name" value="EcCorA_ZntB-like_u1"/>
    <property type="match status" value="1"/>
</dbReference>
<comment type="caution">
    <text evidence="13">The sequence shown here is derived from an EMBL/GenBank/DDBJ whole genome shotgun (WGS) entry which is preliminary data.</text>
</comment>
<dbReference type="FunFam" id="1.20.58.340:FF:000004">
    <property type="entry name" value="Magnesium transport protein CorA"/>
    <property type="match status" value="1"/>
</dbReference>
<protein>
    <submittedName>
        <fullName evidence="13">Magnesium transporter CorA</fullName>
    </submittedName>
</protein>
<dbReference type="GO" id="GO:0015087">
    <property type="term" value="F:cobalt ion transmembrane transporter activity"/>
    <property type="evidence" value="ECO:0007669"/>
    <property type="project" value="TreeGrafter"/>
</dbReference>
<organism evidence="13 14">
    <name type="scientific">Streptococcus bovimastitidis</name>
    <dbReference type="NCBI Taxonomy" id="1856638"/>
    <lineage>
        <taxon>Bacteria</taxon>
        <taxon>Bacillati</taxon>
        <taxon>Bacillota</taxon>
        <taxon>Bacilli</taxon>
        <taxon>Lactobacillales</taxon>
        <taxon>Streptococcaceae</taxon>
        <taxon>Streptococcus</taxon>
    </lineage>
</organism>
<dbReference type="GO" id="GO:0050897">
    <property type="term" value="F:cobalt ion binding"/>
    <property type="evidence" value="ECO:0007669"/>
    <property type="project" value="TreeGrafter"/>
</dbReference>
<keyword evidence="5 12" id="KW-0812">Transmembrane</keyword>
<accession>A0A1L8MNA2</accession>
<reference evidence="14" key="1">
    <citation type="submission" date="2016-06" db="EMBL/GenBank/DDBJ databases">
        <authorList>
            <person name="de Vries S.P.W."/>
            <person name="Hadjirin N.F."/>
            <person name="Lay E.M."/>
            <person name="Zadoks R.N."/>
            <person name="Peacock S.J."/>
            <person name="Parkhill J."/>
            <person name="Grant A.J."/>
            <person name="Mcdougall S."/>
            <person name="Holmes M.A."/>
        </authorList>
    </citation>
    <scope>NUCLEOTIDE SEQUENCE [LARGE SCALE GENOMIC DNA]</scope>
    <source>
        <strain evidence="14">NZ1587</strain>
    </source>
</reference>
<dbReference type="STRING" id="1856638.A9Q68_01370"/>
<keyword evidence="3" id="KW-0813">Transport</keyword>
<evidence type="ECO:0000256" key="5">
    <source>
        <dbReference type="ARBA" id="ARBA00022692"/>
    </source>
</evidence>
<gene>
    <name evidence="13" type="ORF">A9Q68_01370</name>
</gene>
<evidence type="ECO:0000256" key="11">
    <source>
        <dbReference type="ARBA" id="ARBA00045497"/>
    </source>
</evidence>
<dbReference type="RefSeq" id="WP_071792876.1">
    <property type="nucleotide sequence ID" value="NZ_LZDD01000001.1"/>
</dbReference>
<dbReference type="GO" id="GO:0015095">
    <property type="term" value="F:magnesium ion transmembrane transporter activity"/>
    <property type="evidence" value="ECO:0007669"/>
    <property type="project" value="TreeGrafter"/>
</dbReference>
<comment type="catalytic activity">
    <reaction evidence="10">
        <text>Mg(2+)(in) = Mg(2+)(out)</text>
        <dbReference type="Rhea" id="RHEA:29827"/>
        <dbReference type="ChEBI" id="CHEBI:18420"/>
    </reaction>
</comment>
<dbReference type="InterPro" id="IPR002523">
    <property type="entry name" value="MgTranspt_CorA/ZnTranspt_ZntB"/>
</dbReference>
<evidence type="ECO:0000256" key="10">
    <source>
        <dbReference type="ARBA" id="ARBA00034269"/>
    </source>
</evidence>
<sequence>MYYQILEKLKPTTFETCQEEQIPFVAVIKPNEWPSIQDALKMGIDMEFDFTNARSTKAEVNLDSLTGTFKIPNHEDLLNQAIDFSFALDERGIVFIDSHDHVEHLIKKIQKSKKWKKPSLERFIYDFLENIIKGDSELLESFDKFLDNLEESILDGKQLYKEQELNALRRKLTKLNSHYIQLIDLAQELSENENNFFQEENLRFFHLFSARVTRLQTTVLTLRETIIQIRELAKSQLEMRQNKNMAVLTTVTTCCMPLTILVGWYGMNFKHMPELDNPMAYPLVIAFAITIFISAILYSKFKKWL</sequence>
<dbReference type="AlphaFoldDB" id="A0A1L8MNA2"/>
<evidence type="ECO:0000256" key="8">
    <source>
        <dbReference type="ARBA" id="ARBA00023065"/>
    </source>
</evidence>
<dbReference type="Proteomes" id="UP000182015">
    <property type="component" value="Unassembled WGS sequence"/>
</dbReference>
<evidence type="ECO:0000256" key="6">
    <source>
        <dbReference type="ARBA" id="ARBA00022842"/>
    </source>
</evidence>
<dbReference type="GO" id="GO:0005886">
    <property type="term" value="C:plasma membrane"/>
    <property type="evidence" value="ECO:0007669"/>
    <property type="project" value="UniProtKB-SubCell"/>
</dbReference>
<comment type="subcellular location">
    <subcellularLocation>
        <location evidence="1">Cell membrane</location>
        <topology evidence="1">Multi-pass membrane protein</topology>
    </subcellularLocation>
</comment>
<dbReference type="SUPFAM" id="SSF144083">
    <property type="entry name" value="Magnesium transport protein CorA, transmembrane region"/>
    <property type="match status" value="1"/>
</dbReference>
<evidence type="ECO:0000256" key="4">
    <source>
        <dbReference type="ARBA" id="ARBA00022475"/>
    </source>
</evidence>
<feature type="transmembrane region" description="Helical" evidence="12">
    <location>
        <begin position="279"/>
        <end position="298"/>
    </location>
</feature>
<dbReference type="EMBL" id="LZDD01000001">
    <property type="protein sequence ID" value="OJF72221.1"/>
    <property type="molecule type" value="Genomic_DNA"/>
</dbReference>
<keyword evidence="7 12" id="KW-1133">Transmembrane helix</keyword>
<evidence type="ECO:0000256" key="9">
    <source>
        <dbReference type="ARBA" id="ARBA00023136"/>
    </source>
</evidence>
<dbReference type="PANTHER" id="PTHR46494:SF1">
    <property type="entry name" value="CORA FAMILY METAL ION TRANSPORTER (EUROFUNG)"/>
    <property type="match status" value="1"/>
</dbReference>